<comment type="catalytic activity">
    <reaction evidence="1">
        <text>ATP + protein L-histidine = ADP + protein N-phospho-L-histidine.</text>
        <dbReference type="EC" id="2.7.13.3"/>
    </reaction>
</comment>
<dbReference type="EC" id="2.7.13.3" evidence="3"/>
<feature type="domain" description="Histidine kinase" evidence="16">
    <location>
        <begin position="267"/>
        <end position="483"/>
    </location>
</feature>
<keyword evidence="14" id="KW-0175">Coiled coil</keyword>
<dbReference type="Gene3D" id="6.10.340.10">
    <property type="match status" value="1"/>
</dbReference>
<evidence type="ECO:0000259" key="17">
    <source>
        <dbReference type="PROSITE" id="PS50885"/>
    </source>
</evidence>
<dbReference type="SMART" id="SM00304">
    <property type="entry name" value="HAMP"/>
    <property type="match status" value="1"/>
</dbReference>
<evidence type="ECO:0000256" key="4">
    <source>
        <dbReference type="ARBA" id="ARBA00022475"/>
    </source>
</evidence>
<organism evidence="18 19">
    <name type="scientific">Paenibacillus rigui</name>
    <dbReference type="NCBI Taxonomy" id="554312"/>
    <lineage>
        <taxon>Bacteria</taxon>
        <taxon>Bacillati</taxon>
        <taxon>Bacillota</taxon>
        <taxon>Bacilli</taxon>
        <taxon>Bacillales</taxon>
        <taxon>Paenibacillaceae</taxon>
        <taxon>Paenibacillus</taxon>
    </lineage>
</organism>
<dbReference type="OrthoDB" id="9813151at2"/>
<dbReference type="InterPro" id="IPR004358">
    <property type="entry name" value="Sig_transdc_His_kin-like_C"/>
</dbReference>
<dbReference type="PANTHER" id="PTHR45528:SF1">
    <property type="entry name" value="SENSOR HISTIDINE KINASE CPXA"/>
    <property type="match status" value="1"/>
</dbReference>
<evidence type="ECO:0000256" key="3">
    <source>
        <dbReference type="ARBA" id="ARBA00012438"/>
    </source>
</evidence>
<evidence type="ECO:0000256" key="10">
    <source>
        <dbReference type="ARBA" id="ARBA00022840"/>
    </source>
</evidence>
<gene>
    <name evidence="18" type="ORF">CF651_14925</name>
</gene>
<dbReference type="CDD" id="cd00082">
    <property type="entry name" value="HisKA"/>
    <property type="match status" value="1"/>
</dbReference>
<keyword evidence="5" id="KW-0597">Phosphoprotein</keyword>
<reference evidence="18 19" key="1">
    <citation type="submission" date="2017-07" db="EMBL/GenBank/DDBJ databases">
        <title>Genome sequencing and assembly of Paenibacillus rigui.</title>
        <authorList>
            <person name="Mayilraj S."/>
        </authorList>
    </citation>
    <scope>NUCLEOTIDE SEQUENCE [LARGE SCALE GENOMIC DNA]</scope>
    <source>
        <strain evidence="18 19">JCM 16352</strain>
    </source>
</reference>
<evidence type="ECO:0000256" key="12">
    <source>
        <dbReference type="ARBA" id="ARBA00023012"/>
    </source>
</evidence>
<keyword evidence="10" id="KW-0067">ATP-binding</keyword>
<dbReference type="InterPro" id="IPR003660">
    <property type="entry name" value="HAMP_dom"/>
</dbReference>
<dbReference type="Proteomes" id="UP000215509">
    <property type="component" value="Unassembled WGS sequence"/>
</dbReference>
<keyword evidence="12" id="KW-0902">Two-component regulatory system</keyword>
<feature type="coiled-coil region" evidence="14">
    <location>
        <begin position="240"/>
        <end position="267"/>
    </location>
</feature>
<comment type="subcellular location">
    <subcellularLocation>
        <location evidence="2">Cell membrane</location>
        <topology evidence="2">Multi-pass membrane protein</topology>
    </subcellularLocation>
</comment>
<proteinExistence type="predicted"/>
<evidence type="ECO:0000256" key="1">
    <source>
        <dbReference type="ARBA" id="ARBA00000085"/>
    </source>
</evidence>
<dbReference type="Pfam" id="PF02518">
    <property type="entry name" value="HATPase_c"/>
    <property type="match status" value="1"/>
</dbReference>
<keyword evidence="6" id="KW-0808">Transferase</keyword>
<dbReference type="Gene3D" id="1.10.287.130">
    <property type="match status" value="1"/>
</dbReference>
<protein>
    <recommendedName>
        <fullName evidence="3">histidine kinase</fullName>
        <ecNumber evidence="3">2.7.13.3</ecNumber>
    </recommendedName>
</protein>
<keyword evidence="4" id="KW-1003">Cell membrane</keyword>
<dbReference type="SUPFAM" id="SSF47384">
    <property type="entry name" value="Homodimeric domain of signal transducing histidine kinase"/>
    <property type="match status" value="1"/>
</dbReference>
<evidence type="ECO:0000256" key="2">
    <source>
        <dbReference type="ARBA" id="ARBA00004651"/>
    </source>
</evidence>
<dbReference type="SMART" id="SM00388">
    <property type="entry name" value="HisKA"/>
    <property type="match status" value="1"/>
</dbReference>
<evidence type="ECO:0000256" key="9">
    <source>
        <dbReference type="ARBA" id="ARBA00022777"/>
    </source>
</evidence>
<dbReference type="FunFam" id="3.30.565.10:FF:000006">
    <property type="entry name" value="Sensor histidine kinase WalK"/>
    <property type="match status" value="1"/>
</dbReference>
<dbReference type="InterPro" id="IPR050398">
    <property type="entry name" value="HssS/ArlS-like"/>
</dbReference>
<dbReference type="PANTHER" id="PTHR45528">
    <property type="entry name" value="SENSOR HISTIDINE KINASE CPXA"/>
    <property type="match status" value="1"/>
</dbReference>
<evidence type="ECO:0000256" key="8">
    <source>
        <dbReference type="ARBA" id="ARBA00022741"/>
    </source>
</evidence>
<keyword evidence="19" id="KW-1185">Reference proteome</keyword>
<comment type="caution">
    <text evidence="18">The sequence shown here is derived from an EMBL/GenBank/DDBJ whole genome shotgun (WGS) entry which is preliminary data.</text>
</comment>
<dbReference type="InterPro" id="IPR005467">
    <property type="entry name" value="His_kinase_dom"/>
</dbReference>
<dbReference type="Pfam" id="PF00672">
    <property type="entry name" value="HAMP"/>
    <property type="match status" value="1"/>
</dbReference>
<dbReference type="Gene3D" id="3.30.565.10">
    <property type="entry name" value="Histidine kinase-like ATPase, C-terminal domain"/>
    <property type="match status" value="1"/>
</dbReference>
<dbReference type="RefSeq" id="WP_094015668.1">
    <property type="nucleotide sequence ID" value="NZ_NMQW01000021.1"/>
</dbReference>
<dbReference type="FunFam" id="1.10.287.130:FF:000001">
    <property type="entry name" value="Two-component sensor histidine kinase"/>
    <property type="match status" value="1"/>
</dbReference>
<name>A0A229UPX3_9BACL</name>
<dbReference type="EMBL" id="NMQW01000021">
    <property type="protein sequence ID" value="OXM85472.1"/>
    <property type="molecule type" value="Genomic_DNA"/>
</dbReference>
<feature type="domain" description="HAMP" evidence="17">
    <location>
        <begin position="200"/>
        <end position="252"/>
    </location>
</feature>
<evidence type="ECO:0000259" key="16">
    <source>
        <dbReference type="PROSITE" id="PS50109"/>
    </source>
</evidence>
<dbReference type="InterPro" id="IPR036097">
    <property type="entry name" value="HisK_dim/P_sf"/>
</dbReference>
<evidence type="ECO:0000256" key="6">
    <source>
        <dbReference type="ARBA" id="ARBA00022679"/>
    </source>
</evidence>
<evidence type="ECO:0000256" key="15">
    <source>
        <dbReference type="SAM" id="Phobius"/>
    </source>
</evidence>
<dbReference type="CDD" id="cd06225">
    <property type="entry name" value="HAMP"/>
    <property type="match status" value="1"/>
</dbReference>
<dbReference type="PROSITE" id="PS50109">
    <property type="entry name" value="HIS_KIN"/>
    <property type="match status" value="1"/>
</dbReference>
<dbReference type="GO" id="GO:0005524">
    <property type="term" value="F:ATP binding"/>
    <property type="evidence" value="ECO:0007669"/>
    <property type="project" value="UniProtKB-KW"/>
</dbReference>
<sequence length="503" mass="57209">MKVQGQPGFRYRFTFFARQFVSHLMVSLLILGALASGFVYFMKQQALELETSELTSAGKGIVRLLVKEDVEPTAAIQAYRNLLSERKISFILLDKSGEIVYRDPKMPAPYREKLFLDDMRQRIFTMKDNESFILNSTDNEPLVVVSKPIRAKSLKGDMFLFVFSPLQGYEVTLQTFNEALIYMVLIVFVLAVLVSWLFSRNMSKSIRALRRATRQIASGNYASRLPVQRSDELGELSADFNTMAIRLEAASNKLQQYENRRRHFIMDVTHELRTPLTSIRGIIEGLKNGLVTQPEDKYKYYGIIEKETFRLIRLINELLDMEKIEAGMITLHKKRNALRDLLEMIVESLEVLIEAKHLRIDIDCDPDLSVYGDYDRLTQILINLVKNSLQFTEYGSIRLKGSDNETETMIEITDTGRGMTPEELSLIWERFYKADPSRTKSSSETGLGLSIVKQLVEAHEGTITAESTPGIGTTIYITLPKMNSQLPLPAAQEETKPAKGGAE</sequence>
<dbReference type="AlphaFoldDB" id="A0A229UPX3"/>
<keyword evidence="13 15" id="KW-0472">Membrane</keyword>
<dbReference type="GO" id="GO:0000155">
    <property type="term" value="F:phosphorelay sensor kinase activity"/>
    <property type="evidence" value="ECO:0007669"/>
    <property type="project" value="InterPro"/>
</dbReference>
<accession>A0A229UPX3</accession>
<dbReference type="SUPFAM" id="SSF55874">
    <property type="entry name" value="ATPase domain of HSP90 chaperone/DNA topoisomerase II/histidine kinase"/>
    <property type="match status" value="1"/>
</dbReference>
<evidence type="ECO:0000256" key="7">
    <source>
        <dbReference type="ARBA" id="ARBA00022692"/>
    </source>
</evidence>
<evidence type="ECO:0000313" key="19">
    <source>
        <dbReference type="Proteomes" id="UP000215509"/>
    </source>
</evidence>
<dbReference type="InterPro" id="IPR036890">
    <property type="entry name" value="HATPase_C_sf"/>
</dbReference>
<dbReference type="SUPFAM" id="SSF158472">
    <property type="entry name" value="HAMP domain-like"/>
    <property type="match status" value="1"/>
</dbReference>
<dbReference type="PROSITE" id="PS50885">
    <property type="entry name" value="HAMP"/>
    <property type="match status" value="1"/>
</dbReference>
<keyword evidence="8" id="KW-0547">Nucleotide-binding</keyword>
<evidence type="ECO:0000256" key="11">
    <source>
        <dbReference type="ARBA" id="ARBA00022989"/>
    </source>
</evidence>
<evidence type="ECO:0000256" key="5">
    <source>
        <dbReference type="ARBA" id="ARBA00022553"/>
    </source>
</evidence>
<dbReference type="InterPro" id="IPR003594">
    <property type="entry name" value="HATPase_dom"/>
</dbReference>
<dbReference type="PRINTS" id="PR00344">
    <property type="entry name" value="BCTRLSENSOR"/>
</dbReference>
<keyword evidence="7 15" id="KW-0812">Transmembrane</keyword>
<dbReference type="SMART" id="SM00387">
    <property type="entry name" value="HATPase_c"/>
    <property type="match status" value="1"/>
</dbReference>
<dbReference type="Pfam" id="PF00512">
    <property type="entry name" value="HisKA"/>
    <property type="match status" value="1"/>
</dbReference>
<feature type="transmembrane region" description="Helical" evidence="15">
    <location>
        <begin position="179"/>
        <end position="198"/>
    </location>
</feature>
<keyword evidence="11 15" id="KW-1133">Transmembrane helix</keyword>
<evidence type="ECO:0000256" key="13">
    <source>
        <dbReference type="ARBA" id="ARBA00023136"/>
    </source>
</evidence>
<keyword evidence="9 18" id="KW-0418">Kinase</keyword>
<dbReference type="InterPro" id="IPR003661">
    <property type="entry name" value="HisK_dim/P_dom"/>
</dbReference>
<evidence type="ECO:0000313" key="18">
    <source>
        <dbReference type="EMBL" id="OXM85472.1"/>
    </source>
</evidence>
<feature type="transmembrane region" description="Helical" evidence="15">
    <location>
        <begin position="20"/>
        <end position="42"/>
    </location>
</feature>
<evidence type="ECO:0000256" key="14">
    <source>
        <dbReference type="SAM" id="Coils"/>
    </source>
</evidence>
<dbReference type="GO" id="GO:0005886">
    <property type="term" value="C:plasma membrane"/>
    <property type="evidence" value="ECO:0007669"/>
    <property type="project" value="UniProtKB-SubCell"/>
</dbReference>